<keyword evidence="11" id="KW-1015">Disulfide bond</keyword>
<gene>
    <name evidence="19 21" type="primary">TSPAN33</name>
</gene>
<keyword evidence="6" id="KW-0963">Cytoplasm</keyword>
<dbReference type="AlphaFoldDB" id="A0A5F8ASU8"/>
<reference evidence="19" key="2">
    <citation type="submission" date="2019-01" db="EMBL/GenBank/DDBJ databases">
        <authorList>
            <person name="Graves T."/>
            <person name="Eichler E.E."/>
            <person name="Wilson R.K."/>
        </authorList>
    </citation>
    <scope>NUCLEOTIDE SEQUENCE [LARGE SCALE GENOMIC DNA]</scope>
    <source>
        <strain evidence="19">17573</strain>
    </source>
</reference>
<evidence type="ECO:0000256" key="14">
    <source>
        <dbReference type="ARBA" id="ARBA00054973"/>
    </source>
</evidence>
<evidence type="ECO:0000256" key="15">
    <source>
        <dbReference type="ARBA" id="ARBA00065620"/>
    </source>
</evidence>
<dbReference type="GO" id="GO:0019899">
    <property type="term" value="F:enzyme binding"/>
    <property type="evidence" value="ECO:0007669"/>
    <property type="project" value="UniProtKB-ARBA"/>
</dbReference>
<keyword evidence="20" id="KW-1185">Reference proteome</keyword>
<dbReference type="SMR" id="A0A5F8ASU8"/>
<evidence type="ECO:0000256" key="2">
    <source>
        <dbReference type="ARBA" id="ARBA00004536"/>
    </source>
</evidence>
<evidence type="ECO:0000256" key="8">
    <source>
        <dbReference type="ARBA" id="ARBA00022949"/>
    </source>
</evidence>
<dbReference type="Bgee" id="ENSMMUG00000012109">
    <property type="expression patterns" value="Expressed in adult mammalian kidney and 19 other cell types or tissues"/>
</dbReference>
<dbReference type="GO" id="GO:0046931">
    <property type="term" value="P:pore complex assembly"/>
    <property type="evidence" value="ECO:0007669"/>
    <property type="project" value="UniProtKB-ARBA"/>
</dbReference>
<name>A0A5F8ASU8_MACMU</name>
<keyword evidence="5" id="KW-1003">Cell membrane</keyword>
<comment type="subcellular location">
    <subcellularLocation>
        <location evidence="2">Cell junction</location>
        <location evidence="2">Adherens junction</location>
    </subcellularLocation>
    <subcellularLocation>
        <location evidence="3">Cell membrane</location>
        <topology evidence="3">Multi-pass membrane protein</topology>
    </subcellularLocation>
    <subcellularLocation>
        <location evidence="1">Cytoplasm</location>
    </subcellularLocation>
</comment>
<dbReference type="CDD" id="cd03158">
    <property type="entry name" value="penumbra_like_LEL"/>
    <property type="match status" value="1"/>
</dbReference>
<evidence type="ECO:0000256" key="17">
    <source>
        <dbReference type="ARBA" id="ARBA00083509"/>
    </source>
</evidence>
<comment type="subunit">
    <text evidence="15">Homodimer; disulfide-linked. Interacts (via extracellular domain) with ADAM10 (via extracellular domain). Interacts (via cytoplasmic domain) with PLEKHA7 (via WW domains); the interaction is dependent on PDZD11 being bound to PLEKHA7 and facilitates the docking of ADAM10 to zonula adherens.</text>
</comment>
<dbReference type="PANTHER" id="PTHR19282:SF154">
    <property type="entry name" value="TETRASPANIN-33"/>
    <property type="match status" value="1"/>
</dbReference>
<dbReference type="GeneTree" id="ENSGT00940000159484"/>
<dbReference type="InterPro" id="IPR008952">
    <property type="entry name" value="Tetraspanin_EC2_sf"/>
</dbReference>
<dbReference type="VEuPathDB" id="HostDB:ENSMMUG00000012109"/>
<evidence type="ECO:0000256" key="11">
    <source>
        <dbReference type="ARBA" id="ARBA00023157"/>
    </source>
</evidence>
<dbReference type="Gene3D" id="1.10.1450.10">
    <property type="entry name" value="Tetraspanin"/>
    <property type="match status" value="1"/>
</dbReference>
<evidence type="ECO:0000256" key="10">
    <source>
        <dbReference type="ARBA" id="ARBA00023136"/>
    </source>
</evidence>
<dbReference type="FunFam" id="1.10.1450.10:FF:000007">
    <property type="entry name" value="Tetraspanin"/>
    <property type="match status" value="1"/>
</dbReference>
<proteinExistence type="inferred from homology"/>
<dbReference type="SUPFAM" id="SSF48652">
    <property type="entry name" value="Tetraspanin"/>
    <property type="match status" value="1"/>
</dbReference>
<dbReference type="GO" id="GO:0005737">
    <property type="term" value="C:cytoplasm"/>
    <property type="evidence" value="ECO:0007669"/>
    <property type="project" value="UniProtKB-SubCell"/>
</dbReference>
<feature type="transmembrane region" description="Helical" evidence="18">
    <location>
        <begin position="88"/>
        <end position="110"/>
    </location>
</feature>
<keyword evidence="10 18" id="KW-0472">Membrane</keyword>
<evidence type="ECO:0000256" key="5">
    <source>
        <dbReference type="ARBA" id="ARBA00022475"/>
    </source>
</evidence>
<evidence type="ECO:0000256" key="7">
    <source>
        <dbReference type="ARBA" id="ARBA00022692"/>
    </source>
</evidence>
<evidence type="ECO:0000256" key="4">
    <source>
        <dbReference type="ARBA" id="ARBA00006840"/>
    </source>
</evidence>
<keyword evidence="12" id="KW-0325">Glycoprotein</keyword>
<dbReference type="GO" id="GO:0046930">
    <property type="term" value="C:pore complex"/>
    <property type="evidence" value="ECO:0007669"/>
    <property type="project" value="UniProtKB-ARBA"/>
</dbReference>
<dbReference type="Ensembl" id="ENSMMUT00000091085.1">
    <property type="protein sequence ID" value="ENSMMUP00000080157.1"/>
    <property type="gene ID" value="ENSMMUG00000012109.4"/>
</dbReference>
<evidence type="ECO:0000256" key="9">
    <source>
        <dbReference type="ARBA" id="ARBA00022989"/>
    </source>
</evidence>
<dbReference type="GO" id="GO:0005912">
    <property type="term" value="C:adherens junction"/>
    <property type="evidence" value="ECO:0007669"/>
    <property type="project" value="UniProtKB-SubCell"/>
</dbReference>
<evidence type="ECO:0000256" key="12">
    <source>
        <dbReference type="ARBA" id="ARBA00023180"/>
    </source>
</evidence>
<dbReference type="ExpressionAtlas" id="A0A5F8ASU8">
    <property type="expression patterns" value="baseline"/>
</dbReference>
<comment type="similarity">
    <text evidence="4">Belongs to the tetraspanin (TM4SF) family.</text>
</comment>
<keyword evidence="9 18" id="KW-1133">Transmembrane helix</keyword>
<evidence type="ECO:0000313" key="21">
    <source>
        <dbReference type="VGNC" id="VGNC:79739"/>
    </source>
</evidence>
<dbReference type="GO" id="GO:0005886">
    <property type="term" value="C:plasma membrane"/>
    <property type="evidence" value="ECO:0007669"/>
    <property type="project" value="UniProtKB-SubCell"/>
</dbReference>
<evidence type="ECO:0000256" key="18">
    <source>
        <dbReference type="SAM" id="Phobius"/>
    </source>
</evidence>
<keyword evidence="7 18" id="KW-0812">Transmembrane</keyword>
<accession>A0A5F8ASU8</accession>
<dbReference type="Pfam" id="PF00335">
    <property type="entry name" value="Tetraspanin"/>
    <property type="match status" value="1"/>
</dbReference>
<dbReference type="PANTHER" id="PTHR19282">
    <property type="entry name" value="TETRASPANIN"/>
    <property type="match status" value="1"/>
</dbReference>
<keyword evidence="8" id="KW-0965">Cell junction</keyword>
<evidence type="ECO:0000256" key="3">
    <source>
        <dbReference type="ARBA" id="ARBA00004651"/>
    </source>
</evidence>
<evidence type="ECO:0000256" key="6">
    <source>
        <dbReference type="ARBA" id="ARBA00022490"/>
    </source>
</evidence>
<reference evidence="19" key="3">
    <citation type="submission" date="2025-08" db="UniProtKB">
        <authorList>
            <consortium name="Ensembl"/>
        </authorList>
    </citation>
    <scope>IDENTIFICATION</scope>
    <source>
        <strain evidence="19">17573</strain>
    </source>
</reference>
<sequence length="274" mass="29904">MPLSLLGPFGFLVPPYPQACAVHSPVQSSAQVTQHRVATPRTVSQRQLPFSCVGHLGELPGSSQHPHGPGKGRCPDWSQTPPLPAAPQFSLCLTAVFLLQLAAGILGFVFSDKARGKVSEIINNAIVHYRDDLDLQNLIDFGQKKFSCCGGISYKDWSQNMYFNCSEDNPSRERCSVPYSCCLPTPDQAVINTMCGQGMQAFDYLEASKVIYTNGCIDKLVNWIHSNLFLLGGVALGLAIPQVTYPVRPVGPTHSVKTPLFWGRPPGIREGVRH</sequence>
<evidence type="ECO:0000256" key="1">
    <source>
        <dbReference type="ARBA" id="ARBA00004496"/>
    </source>
</evidence>
<dbReference type="GO" id="GO:0051604">
    <property type="term" value="P:protein maturation"/>
    <property type="evidence" value="ECO:0007669"/>
    <property type="project" value="UniProtKB-ARBA"/>
</dbReference>
<comment type="function">
    <text evidence="14">Part of TspanC8 subgroup, composed of 6 members that interact with the transmembrane metalloprotease ADAM10. This interaction is required for ADAM10 exit from the endoplasmic reticulum and for enzymatic maturation and trafficking to the cell surface as well as substrate specificity. Different TspanC8/ADAM10 complexes have distinct substrates. Plays an important role in normal erythropoiesis. It has a role in the differentiation of erythroid progenitors. Negatively regulates ligand-induced Notch activity probably by regulating ADAM10 activity. Mediates docking of ADAM10 to zonula adherens by interacting with ADAM10 and, in a PDZD11-dependent manner, with the zonula adherens protein PLEKHA7.</text>
</comment>
<dbReference type="VGNC" id="VGNC:79739">
    <property type="gene designation" value="TSPAN33"/>
</dbReference>
<evidence type="ECO:0000256" key="16">
    <source>
        <dbReference type="ARBA" id="ARBA00082828"/>
    </source>
</evidence>
<evidence type="ECO:0000256" key="13">
    <source>
        <dbReference type="ARBA" id="ARBA00040369"/>
    </source>
</evidence>
<protein>
    <recommendedName>
        <fullName evidence="13">Tetraspanin-33</fullName>
    </recommendedName>
    <alternativeName>
        <fullName evidence="16">Penumbra</fullName>
    </alternativeName>
    <alternativeName>
        <fullName evidence="17">Proerythroblast new membrane</fullName>
    </alternativeName>
</protein>
<dbReference type="InterPro" id="IPR018499">
    <property type="entry name" value="Tetraspanin/Peripherin"/>
</dbReference>
<evidence type="ECO:0000313" key="20">
    <source>
        <dbReference type="Proteomes" id="UP000006718"/>
    </source>
</evidence>
<dbReference type="Proteomes" id="UP000006718">
    <property type="component" value="Chromosome 3"/>
</dbReference>
<organism evidence="19 20">
    <name type="scientific">Macaca mulatta</name>
    <name type="common">Rhesus macaque</name>
    <dbReference type="NCBI Taxonomy" id="9544"/>
    <lineage>
        <taxon>Eukaryota</taxon>
        <taxon>Metazoa</taxon>
        <taxon>Chordata</taxon>
        <taxon>Craniata</taxon>
        <taxon>Vertebrata</taxon>
        <taxon>Euteleostomi</taxon>
        <taxon>Mammalia</taxon>
        <taxon>Eutheria</taxon>
        <taxon>Euarchontoglires</taxon>
        <taxon>Primates</taxon>
        <taxon>Haplorrhini</taxon>
        <taxon>Catarrhini</taxon>
        <taxon>Cercopithecidae</taxon>
        <taxon>Cercopithecinae</taxon>
        <taxon>Macaca</taxon>
    </lineage>
</organism>
<dbReference type="GO" id="GO:0072659">
    <property type="term" value="P:protein localization to plasma membrane"/>
    <property type="evidence" value="ECO:0007669"/>
    <property type="project" value="UniProtKB-ARBA"/>
</dbReference>
<evidence type="ECO:0000313" key="19">
    <source>
        <dbReference type="Ensembl" id="ENSMMUP00000080157.1"/>
    </source>
</evidence>
<reference evidence="20" key="1">
    <citation type="journal article" date="2007" name="Science">
        <title>Evolutionary and biomedical insights from the rhesus macaque genome.</title>
        <authorList>
            <person name="Gibbs R.A."/>
            <person name="Rogers J."/>
            <person name="Katze M.G."/>
            <person name="Bumgarner R."/>
            <person name="Weinstock G.M."/>
            <person name="Mardis E.R."/>
            <person name="Remington K.A."/>
            <person name="Strausberg R.L."/>
            <person name="Venter J.C."/>
            <person name="Wilson R.K."/>
            <person name="Batzer M.A."/>
            <person name="Bustamante C.D."/>
            <person name="Eichler E.E."/>
            <person name="Hahn M.W."/>
            <person name="Hardison R.C."/>
            <person name="Makova K.D."/>
            <person name="Miller W."/>
            <person name="Milosavljevic A."/>
            <person name="Palermo R.E."/>
            <person name="Siepel A."/>
            <person name="Sikela J.M."/>
            <person name="Attaway T."/>
            <person name="Bell S."/>
            <person name="Bernard K.E."/>
            <person name="Buhay C.J."/>
            <person name="Chandrabose M.N."/>
            <person name="Dao M."/>
            <person name="Davis C."/>
            <person name="Delehaunty K.D."/>
            <person name="Ding Y."/>
            <person name="Dinh H.H."/>
            <person name="Dugan-Rocha S."/>
            <person name="Fulton L.A."/>
            <person name="Gabisi R.A."/>
            <person name="Garner T.T."/>
            <person name="Godfrey J."/>
            <person name="Hawes A.C."/>
            <person name="Hernandez J."/>
            <person name="Hines S."/>
            <person name="Holder M."/>
            <person name="Hume J."/>
            <person name="Jhangiani S.N."/>
            <person name="Joshi V."/>
            <person name="Khan Z.M."/>
            <person name="Kirkness E.F."/>
            <person name="Cree A."/>
            <person name="Fowler R.G."/>
            <person name="Lee S."/>
            <person name="Lewis L.R."/>
            <person name="Li Z."/>
            <person name="Liu Y.-S."/>
            <person name="Moore S.M."/>
            <person name="Muzny D."/>
            <person name="Nazareth L.V."/>
            <person name="Ngo D.N."/>
            <person name="Okwuonu G.O."/>
            <person name="Pai G."/>
            <person name="Parker D."/>
            <person name="Paul H.A."/>
            <person name="Pfannkoch C."/>
            <person name="Pohl C.S."/>
            <person name="Rogers Y.-H.C."/>
            <person name="Ruiz S.J."/>
            <person name="Sabo A."/>
            <person name="Santibanez J."/>
            <person name="Schneider B.W."/>
            <person name="Smith S.M."/>
            <person name="Sodergren E."/>
            <person name="Svatek A.F."/>
            <person name="Utterback T.R."/>
            <person name="Vattathil S."/>
            <person name="Warren W."/>
            <person name="White C.S."/>
            <person name="Chinwalla A.T."/>
            <person name="Feng Y."/>
            <person name="Halpern A.L."/>
            <person name="Hillier L.W."/>
            <person name="Huang X."/>
            <person name="Minx P."/>
            <person name="Nelson J.O."/>
            <person name="Pepin K.H."/>
            <person name="Qin X."/>
            <person name="Sutton G.G."/>
            <person name="Venter E."/>
            <person name="Walenz B.P."/>
            <person name="Wallis J.W."/>
            <person name="Worley K.C."/>
            <person name="Yang S.-P."/>
            <person name="Jones S.M."/>
            <person name="Marra M.A."/>
            <person name="Rocchi M."/>
            <person name="Schein J.E."/>
            <person name="Baertsch R."/>
            <person name="Clarke L."/>
            <person name="Csuros M."/>
            <person name="Glasscock J."/>
            <person name="Harris R.A."/>
            <person name="Havlak P."/>
            <person name="Jackson A.R."/>
            <person name="Jiang H."/>
            <person name="Liu Y."/>
            <person name="Messina D.N."/>
            <person name="Shen Y."/>
            <person name="Song H.X.-Z."/>
            <person name="Wylie T."/>
            <person name="Zhang L."/>
            <person name="Birney E."/>
            <person name="Han K."/>
            <person name="Konkel M.K."/>
            <person name="Lee J."/>
            <person name="Smit A.F.A."/>
            <person name="Ullmer B."/>
            <person name="Wang H."/>
            <person name="Xing J."/>
            <person name="Burhans R."/>
            <person name="Cheng Z."/>
            <person name="Karro J.E."/>
            <person name="Ma J."/>
            <person name="Raney B."/>
            <person name="She X."/>
            <person name="Cox M.J."/>
            <person name="Demuth J.P."/>
            <person name="Dumas L.J."/>
            <person name="Han S.-G."/>
            <person name="Hopkins J."/>
            <person name="Karimpour-Fard A."/>
            <person name="Kim Y.H."/>
            <person name="Pollack J.R."/>
            <person name="Vinar T."/>
            <person name="Addo-Quaye C."/>
            <person name="Degenhardt J."/>
            <person name="Denby A."/>
            <person name="Hubisz M.J."/>
            <person name="Indap A."/>
            <person name="Kosiol C."/>
            <person name="Lahn B.T."/>
            <person name="Lawson H.A."/>
            <person name="Marklein A."/>
            <person name="Nielsen R."/>
            <person name="Vallender E.J."/>
            <person name="Clark A.G."/>
            <person name="Ferguson B."/>
            <person name="Hernandez R.D."/>
            <person name="Hirani K."/>
            <person name="Kehrer-Sawatzki H."/>
            <person name="Kolb J."/>
            <person name="Patil S."/>
            <person name="Pu L.-L."/>
            <person name="Ren Y."/>
            <person name="Smith D.G."/>
            <person name="Wheeler D.A."/>
            <person name="Schenck I."/>
            <person name="Ball E.V."/>
            <person name="Chen R."/>
            <person name="Cooper D.N."/>
            <person name="Giardine B."/>
            <person name="Hsu F."/>
            <person name="Kent W.J."/>
            <person name="Lesk A."/>
            <person name="Nelson D.L."/>
            <person name="O'brien W.E."/>
            <person name="Pruefer K."/>
            <person name="Stenson P.D."/>
            <person name="Wallace J.C."/>
            <person name="Ke H."/>
            <person name="Liu X.-M."/>
            <person name="Wang P."/>
            <person name="Xiang A.P."/>
            <person name="Yang F."/>
            <person name="Barber G.P."/>
            <person name="Haussler D."/>
            <person name="Karolchik D."/>
            <person name="Kern A.D."/>
            <person name="Kuhn R.M."/>
            <person name="Smith K.E."/>
            <person name="Zwieg A.S."/>
        </authorList>
    </citation>
    <scope>NUCLEOTIDE SEQUENCE [LARGE SCALE GENOMIC DNA]</scope>
    <source>
        <strain evidence="20">17573</strain>
    </source>
</reference>
<reference evidence="19" key="4">
    <citation type="submission" date="2025-09" db="UniProtKB">
        <authorList>
            <consortium name="Ensembl"/>
        </authorList>
    </citation>
    <scope>IDENTIFICATION</scope>
    <source>
        <strain evidence="19">17573</strain>
    </source>
</reference>